<evidence type="ECO:0000256" key="2">
    <source>
        <dbReference type="ARBA" id="ARBA00022475"/>
    </source>
</evidence>
<evidence type="ECO:0000259" key="7">
    <source>
        <dbReference type="Pfam" id="PF13396"/>
    </source>
</evidence>
<dbReference type="Proteomes" id="UP000596202">
    <property type="component" value="Chromosome"/>
</dbReference>
<evidence type="ECO:0000256" key="1">
    <source>
        <dbReference type="ARBA" id="ARBA00004651"/>
    </source>
</evidence>
<evidence type="ECO:0000313" key="8">
    <source>
        <dbReference type="EMBL" id="QQT99099.1"/>
    </source>
</evidence>
<dbReference type="Pfam" id="PF13396">
    <property type="entry name" value="PLDc_N"/>
    <property type="match status" value="1"/>
</dbReference>
<keyword evidence="5 6" id="KW-0472">Membrane</keyword>
<feature type="transmembrane region" description="Helical" evidence="6">
    <location>
        <begin position="37"/>
        <end position="55"/>
    </location>
</feature>
<organism evidence="8 9">
    <name type="scientific">Myroides odoratus</name>
    <name type="common">Flavobacterium odoratum</name>
    <dbReference type="NCBI Taxonomy" id="256"/>
    <lineage>
        <taxon>Bacteria</taxon>
        <taxon>Pseudomonadati</taxon>
        <taxon>Bacteroidota</taxon>
        <taxon>Flavobacteriia</taxon>
        <taxon>Flavobacteriales</taxon>
        <taxon>Flavobacteriaceae</taxon>
        <taxon>Myroides</taxon>
    </lineage>
</organism>
<protein>
    <submittedName>
        <fullName evidence="8">PLDc_N domain-containing protein</fullName>
    </submittedName>
</protein>
<sequence length="64" mass="7707">MSPFIWQLFILSLLVFILYSLYHVAQSNNTWDRKTMYCILILVFPLFGSFVYFFMNRTTAKNNQ</sequence>
<keyword evidence="2" id="KW-1003">Cell membrane</keyword>
<evidence type="ECO:0000256" key="3">
    <source>
        <dbReference type="ARBA" id="ARBA00022692"/>
    </source>
</evidence>
<evidence type="ECO:0000313" key="9">
    <source>
        <dbReference type="Proteomes" id="UP000596202"/>
    </source>
</evidence>
<dbReference type="EMBL" id="CP068108">
    <property type="protein sequence ID" value="QQT99099.1"/>
    <property type="molecule type" value="Genomic_DNA"/>
</dbReference>
<keyword evidence="3 6" id="KW-0812">Transmembrane</keyword>
<keyword evidence="4 6" id="KW-1133">Transmembrane helix</keyword>
<reference evidence="8 9" key="1">
    <citation type="submission" date="2021-01" db="EMBL/GenBank/DDBJ databases">
        <title>FDA dAtabase for Regulatory Grade micrObial Sequences (FDA-ARGOS): Supporting development and validation of Infectious Disease Dx tests.</title>
        <authorList>
            <person name="Sproer C."/>
            <person name="Gronow S."/>
            <person name="Severitt S."/>
            <person name="Schroder I."/>
            <person name="Tallon L."/>
            <person name="Sadzewicz L."/>
            <person name="Zhao X."/>
            <person name="Boylan J."/>
            <person name="Ott S."/>
            <person name="Bowen H."/>
            <person name="Vavikolanu K."/>
            <person name="Mehta A."/>
            <person name="Aluvathingal J."/>
            <person name="Nadendla S."/>
            <person name="Lowell S."/>
            <person name="Myers T."/>
            <person name="Yan Y."/>
            <person name="Sichtig H."/>
        </authorList>
    </citation>
    <scope>NUCLEOTIDE SEQUENCE [LARGE SCALE GENOMIC DNA]</scope>
    <source>
        <strain evidence="8 9">FDAARGOS_1131</strain>
    </source>
</reference>
<evidence type="ECO:0000256" key="5">
    <source>
        <dbReference type="ARBA" id="ARBA00023136"/>
    </source>
</evidence>
<name>A0A9Q6Z9A1_MYROD</name>
<feature type="transmembrane region" description="Helical" evidence="6">
    <location>
        <begin position="6"/>
        <end position="25"/>
    </location>
</feature>
<dbReference type="RefSeq" id="WP_002986769.1">
    <property type="nucleotide sequence ID" value="NZ_CP068108.1"/>
</dbReference>
<dbReference type="OrthoDB" id="1123412at2"/>
<comment type="subcellular location">
    <subcellularLocation>
        <location evidence="1">Cell membrane</location>
        <topology evidence="1">Multi-pass membrane protein</topology>
    </subcellularLocation>
</comment>
<dbReference type="InterPro" id="IPR027379">
    <property type="entry name" value="CLS_N"/>
</dbReference>
<feature type="domain" description="Cardiolipin synthase N-terminal" evidence="7">
    <location>
        <begin position="16"/>
        <end position="54"/>
    </location>
</feature>
<dbReference type="GeneID" id="93528559"/>
<dbReference type="GO" id="GO:0005886">
    <property type="term" value="C:plasma membrane"/>
    <property type="evidence" value="ECO:0007669"/>
    <property type="project" value="UniProtKB-SubCell"/>
</dbReference>
<dbReference type="AlphaFoldDB" id="A0A9Q6Z9A1"/>
<accession>A0A9Q6Z9A1</accession>
<proteinExistence type="predicted"/>
<gene>
    <name evidence="8" type="ORF">I6I88_12865</name>
</gene>
<evidence type="ECO:0000256" key="6">
    <source>
        <dbReference type="SAM" id="Phobius"/>
    </source>
</evidence>
<evidence type="ECO:0000256" key="4">
    <source>
        <dbReference type="ARBA" id="ARBA00022989"/>
    </source>
</evidence>